<organism evidence="1 2">
    <name type="scientific">Bipolaris victoriae (strain FI3)</name>
    <name type="common">Victoria blight of oats agent</name>
    <name type="synonym">Cochliobolus victoriae</name>
    <dbReference type="NCBI Taxonomy" id="930091"/>
    <lineage>
        <taxon>Eukaryota</taxon>
        <taxon>Fungi</taxon>
        <taxon>Dikarya</taxon>
        <taxon>Ascomycota</taxon>
        <taxon>Pezizomycotina</taxon>
        <taxon>Dothideomycetes</taxon>
        <taxon>Pleosporomycetidae</taxon>
        <taxon>Pleosporales</taxon>
        <taxon>Pleosporineae</taxon>
        <taxon>Pleosporaceae</taxon>
        <taxon>Bipolaris</taxon>
    </lineage>
</organism>
<keyword evidence="2" id="KW-1185">Reference proteome</keyword>
<dbReference type="EMBL" id="KI968699">
    <property type="protein sequence ID" value="EUN31412.1"/>
    <property type="molecule type" value="Genomic_DNA"/>
</dbReference>
<dbReference type="GeneID" id="26258746"/>
<dbReference type="Proteomes" id="UP000054337">
    <property type="component" value="Unassembled WGS sequence"/>
</dbReference>
<proteinExistence type="predicted"/>
<feature type="non-terminal residue" evidence="1">
    <location>
        <position position="1"/>
    </location>
</feature>
<dbReference type="RefSeq" id="XP_014561004.1">
    <property type="nucleotide sequence ID" value="XM_014705518.1"/>
</dbReference>
<dbReference type="HOGENOM" id="CLU_3092860_0_0_1"/>
<evidence type="ECO:0000313" key="1">
    <source>
        <dbReference type="EMBL" id="EUN31412.1"/>
    </source>
</evidence>
<reference evidence="1 2" key="1">
    <citation type="journal article" date="2013" name="PLoS Genet.">
        <title>Comparative genome structure, secondary metabolite, and effector coding capacity across Cochliobolus pathogens.</title>
        <authorList>
            <person name="Condon B.J."/>
            <person name="Leng Y."/>
            <person name="Wu D."/>
            <person name="Bushley K.E."/>
            <person name="Ohm R.A."/>
            <person name="Otillar R."/>
            <person name="Martin J."/>
            <person name="Schackwitz W."/>
            <person name="Grimwood J."/>
            <person name="MohdZainudin N."/>
            <person name="Xue C."/>
            <person name="Wang R."/>
            <person name="Manning V.A."/>
            <person name="Dhillon B."/>
            <person name="Tu Z.J."/>
            <person name="Steffenson B.J."/>
            <person name="Salamov A."/>
            <person name="Sun H."/>
            <person name="Lowry S."/>
            <person name="LaButti K."/>
            <person name="Han J."/>
            <person name="Copeland A."/>
            <person name="Lindquist E."/>
            <person name="Barry K."/>
            <person name="Schmutz J."/>
            <person name="Baker S.E."/>
            <person name="Ciuffetti L.M."/>
            <person name="Grigoriev I.V."/>
            <person name="Zhong S."/>
            <person name="Turgeon B.G."/>
        </authorList>
    </citation>
    <scope>NUCLEOTIDE SEQUENCE [LARGE SCALE GENOMIC DNA]</scope>
    <source>
        <strain evidence="1 2">FI3</strain>
    </source>
</reference>
<name>W7F626_BIPV3</name>
<accession>W7F626</accession>
<sequence>WRIVYIVKFGPKLITSTQHCKSTFQIEAQNHSLQKKEEKEEDAEMRYKMRLH</sequence>
<dbReference type="AlphaFoldDB" id="W7F626"/>
<gene>
    <name evidence="1" type="ORF">COCVIDRAFT_87779</name>
</gene>
<protein>
    <submittedName>
        <fullName evidence="1">Uncharacterized protein</fullName>
    </submittedName>
</protein>
<evidence type="ECO:0000313" key="2">
    <source>
        <dbReference type="Proteomes" id="UP000054337"/>
    </source>
</evidence>